<evidence type="ECO:0000313" key="2">
    <source>
        <dbReference type="EMBL" id="CAD7091516.1"/>
    </source>
</evidence>
<reference evidence="2 3" key="1">
    <citation type="submission" date="2020-11" db="EMBL/GenBank/DDBJ databases">
        <authorList>
            <person name="Wallbank WR R."/>
            <person name="Pardo Diaz C."/>
            <person name="Kozak K."/>
            <person name="Martin S."/>
            <person name="Jiggins C."/>
            <person name="Moest M."/>
            <person name="Warren A I."/>
            <person name="Generalovic N T."/>
            <person name="Byers J.R.P. K."/>
            <person name="Montejo-Kovacevich G."/>
            <person name="Yen C E."/>
        </authorList>
    </citation>
    <scope>NUCLEOTIDE SEQUENCE [LARGE SCALE GENOMIC DNA]</scope>
</reference>
<dbReference type="InterPro" id="IPR015897">
    <property type="entry name" value="CHK_kinase-like"/>
</dbReference>
<dbReference type="OrthoDB" id="8250698at2759"/>
<dbReference type="OMA" id="ICKADTS"/>
<dbReference type="Proteomes" id="UP000594454">
    <property type="component" value="Chromosome 5"/>
</dbReference>
<dbReference type="InterPro" id="IPR011009">
    <property type="entry name" value="Kinase-like_dom_sf"/>
</dbReference>
<accession>A0A7R8V2A3</accession>
<dbReference type="Pfam" id="PF02958">
    <property type="entry name" value="EcKL"/>
    <property type="match status" value="1"/>
</dbReference>
<dbReference type="AlphaFoldDB" id="A0A7R8V2A3"/>
<dbReference type="InterPro" id="IPR004119">
    <property type="entry name" value="EcKL"/>
</dbReference>
<protein>
    <recommendedName>
        <fullName evidence="1">CHK kinase-like domain-containing protein</fullName>
    </recommendedName>
</protein>
<dbReference type="SUPFAM" id="SSF56112">
    <property type="entry name" value="Protein kinase-like (PK-like)"/>
    <property type="match status" value="1"/>
</dbReference>
<dbReference type="Gene3D" id="3.90.1200.10">
    <property type="match status" value="1"/>
</dbReference>
<dbReference type="PANTHER" id="PTHR11012:SF56">
    <property type="entry name" value="CHK KINASE-LIKE DOMAIN-CONTAINING PROTEIN-RELATED"/>
    <property type="match status" value="1"/>
</dbReference>
<proteinExistence type="predicted"/>
<organism evidence="2 3">
    <name type="scientific">Hermetia illucens</name>
    <name type="common">Black soldier fly</name>
    <dbReference type="NCBI Taxonomy" id="343691"/>
    <lineage>
        <taxon>Eukaryota</taxon>
        <taxon>Metazoa</taxon>
        <taxon>Ecdysozoa</taxon>
        <taxon>Arthropoda</taxon>
        <taxon>Hexapoda</taxon>
        <taxon>Insecta</taxon>
        <taxon>Pterygota</taxon>
        <taxon>Neoptera</taxon>
        <taxon>Endopterygota</taxon>
        <taxon>Diptera</taxon>
        <taxon>Brachycera</taxon>
        <taxon>Stratiomyomorpha</taxon>
        <taxon>Stratiomyidae</taxon>
        <taxon>Hermetiinae</taxon>
        <taxon>Hermetia</taxon>
    </lineage>
</organism>
<dbReference type="PANTHER" id="PTHR11012">
    <property type="entry name" value="PROTEIN KINASE-LIKE DOMAIN-CONTAINING"/>
    <property type="match status" value="1"/>
</dbReference>
<gene>
    <name evidence="2" type="ORF">HERILL_LOCUS13931</name>
</gene>
<dbReference type="SMART" id="SM00587">
    <property type="entry name" value="CHK"/>
    <property type="match status" value="1"/>
</dbReference>
<keyword evidence="3" id="KW-1185">Reference proteome</keyword>
<dbReference type="InParanoid" id="A0A7R8V2A3"/>
<sequence length="414" mass="47221">MIIQKNNNIIPNFLNEQFFKTVIANKIGSKVFELTGLDYSMGCNPGDNHLSYVYRVQATYRKKGLGTQVGHFIVKCVPLEGDREEFAEMDIFQKEKLMYCDIIPRIESCLDDIKTAPKCYYVTTEPIATMVFEDMKPTGYAIADRVNGVDIDHCKAFLKKLGQYHAGSMILLEKDPSLRESENLKHGIFSSVSFSKQTLAIPTYMNLSRLIEYASKWSGYEKSVDKLKDFLKNKNFLEKVLDGIRISPGDIVAICHEDCWVNNILFQYKDNVVTDAVLIDFQGCTRGSIALDIVYFFAVDVELSVLRKDRNQLIEDYYYPALREALEKGSYKDIPTLEDVKNEVKKKAMFGLFGVIMVLPLISMKRKEGADDTMEAMKDRKKLEKFADLACSSERVHESLKIFLKDCESSGLLD</sequence>
<dbReference type="EMBL" id="LR899013">
    <property type="protein sequence ID" value="CAD7091516.1"/>
    <property type="molecule type" value="Genomic_DNA"/>
</dbReference>
<name>A0A7R8V2A3_HERIL</name>
<evidence type="ECO:0000259" key="1">
    <source>
        <dbReference type="SMART" id="SM00587"/>
    </source>
</evidence>
<feature type="domain" description="CHK kinase-like" evidence="1">
    <location>
        <begin position="130"/>
        <end position="328"/>
    </location>
</feature>
<evidence type="ECO:0000313" key="3">
    <source>
        <dbReference type="Proteomes" id="UP000594454"/>
    </source>
</evidence>